<dbReference type="InterPro" id="IPR036237">
    <property type="entry name" value="Xyl_isomerase-like_sf"/>
</dbReference>
<dbReference type="PIRSF" id="PIRSF006241">
    <property type="entry name" value="HyI"/>
    <property type="match status" value="1"/>
</dbReference>
<dbReference type="PANTHER" id="PTHR43489:SF6">
    <property type="entry name" value="HYDROXYPYRUVATE ISOMERASE-RELATED"/>
    <property type="match status" value="1"/>
</dbReference>
<evidence type="ECO:0000313" key="6">
    <source>
        <dbReference type="Proteomes" id="UP000242367"/>
    </source>
</evidence>
<dbReference type="AlphaFoldDB" id="A0A2P4UI46"/>
<accession>A0A2P4UI46</accession>
<dbReference type="InterPro" id="IPR050417">
    <property type="entry name" value="Sugar_Epim/Isomerase"/>
</dbReference>
<dbReference type="GO" id="GO:0008903">
    <property type="term" value="F:hydroxypyruvate isomerase activity"/>
    <property type="evidence" value="ECO:0007669"/>
    <property type="project" value="UniProtKB-EC"/>
</dbReference>
<sequence length="251" mass="25924">MRRFAVNCSILFTELPPLDRPAAAAAAGFRAVEFWWPWPGVPVPGAAEVDAFCAAVTGAGVELVALNAYAGDMPAGERGVLAHPGRVAEFRSSLPVLAGIAERTGVRRFNTLYGQADADAATATANLVHMADVLPGTVLIEPLARAFNGGYALATAADAVAVVERARDAGADAAFLLDTFHLASNGDDPVKAAAEPTLGHVQVADAPGRGRPGTGTVDFPGVLAALDDVGYDGWISLEYVGPDDFGWLAGW</sequence>
<dbReference type="EC" id="5.3.1.22" evidence="5"/>
<comment type="similarity">
    <text evidence="2">Belongs to the hyi family.</text>
</comment>
<dbReference type="Gene3D" id="3.20.20.150">
    <property type="entry name" value="Divalent-metal-dependent TIM barrel enzymes"/>
    <property type="match status" value="1"/>
</dbReference>
<dbReference type="InterPro" id="IPR013022">
    <property type="entry name" value="Xyl_isomerase-like_TIM-brl"/>
</dbReference>
<evidence type="ECO:0000256" key="1">
    <source>
        <dbReference type="ARBA" id="ARBA00023235"/>
    </source>
</evidence>
<proteinExistence type="inferred from homology"/>
<dbReference type="Proteomes" id="UP000242367">
    <property type="component" value="Unassembled WGS sequence"/>
</dbReference>
<dbReference type="EMBL" id="MTBP01000002">
    <property type="protein sequence ID" value="POM24696.1"/>
    <property type="molecule type" value="Genomic_DNA"/>
</dbReference>
<gene>
    <name evidence="5" type="primary">hyi</name>
    <name evidence="5" type="ORF">BTM25_33300</name>
</gene>
<keyword evidence="1 2" id="KW-0413">Isomerase</keyword>
<comment type="caution">
    <text evidence="5">The sequence shown here is derived from an EMBL/GenBank/DDBJ whole genome shotgun (WGS) entry which is preliminary data.</text>
</comment>
<dbReference type="Pfam" id="PF01261">
    <property type="entry name" value="AP_endonuc_2"/>
    <property type="match status" value="1"/>
</dbReference>
<evidence type="ECO:0000256" key="3">
    <source>
        <dbReference type="PIRSR" id="PIRSR006241-50"/>
    </source>
</evidence>
<dbReference type="SUPFAM" id="SSF51658">
    <property type="entry name" value="Xylose isomerase-like"/>
    <property type="match status" value="1"/>
</dbReference>
<dbReference type="RefSeq" id="WP_103563796.1">
    <property type="nucleotide sequence ID" value="NZ_MTBP01000002.1"/>
</dbReference>
<dbReference type="PANTHER" id="PTHR43489">
    <property type="entry name" value="ISOMERASE"/>
    <property type="match status" value="1"/>
</dbReference>
<organism evidence="5 6">
    <name type="scientific">Actinomadura rubteroloni</name>
    <dbReference type="NCBI Taxonomy" id="1926885"/>
    <lineage>
        <taxon>Bacteria</taxon>
        <taxon>Bacillati</taxon>
        <taxon>Actinomycetota</taxon>
        <taxon>Actinomycetes</taxon>
        <taxon>Streptosporangiales</taxon>
        <taxon>Thermomonosporaceae</taxon>
        <taxon>Actinomadura</taxon>
    </lineage>
</organism>
<feature type="domain" description="Xylose isomerase-like TIM barrel" evidence="4">
    <location>
        <begin position="22"/>
        <end position="241"/>
    </location>
</feature>
<reference evidence="5 6" key="1">
    <citation type="journal article" date="2017" name="Chemistry">
        <title>Isolation, Biosynthesis and Chemical Modifications of Rubterolones A-F: Rare Tropolone Alkaloids from Actinomadura sp. 5-2.</title>
        <authorList>
            <person name="Guo H."/>
            <person name="Benndorf R."/>
            <person name="Leichnitz D."/>
            <person name="Klassen J.L."/>
            <person name="Vollmers J."/>
            <person name="Gorls H."/>
            <person name="Steinacker M."/>
            <person name="Weigel C."/>
            <person name="Dahse H.M."/>
            <person name="Kaster A.K."/>
            <person name="de Beer Z.W."/>
            <person name="Poulsen M."/>
            <person name="Beemelmanns C."/>
        </authorList>
    </citation>
    <scope>NUCLEOTIDE SEQUENCE [LARGE SCALE GENOMIC DNA]</scope>
    <source>
        <strain evidence="5 6">5-2</strain>
    </source>
</reference>
<feature type="active site" description="Proton donor/acceptor" evidence="3">
    <location>
        <position position="141"/>
    </location>
</feature>
<evidence type="ECO:0000256" key="2">
    <source>
        <dbReference type="PIRNR" id="PIRNR006241"/>
    </source>
</evidence>
<evidence type="ECO:0000259" key="4">
    <source>
        <dbReference type="Pfam" id="PF01261"/>
    </source>
</evidence>
<keyword evidence="6" id="KW-1185">Reference proteome</keyword>
<evidence type="ECO:0000313" key="5">
    <source>
        <dbReference type="EMBL" id="POM24696.1"/>
    </source>
</evidence>
<dbReference type="GO" id="GO:0046487">
    <property type="term" value="P:glyoxylate metabolic process"/>
    <property type="evidence" value="ECO:0007669"/>
    <property type="project" value="TreeGrafter"/>
</dbReference>
<feature type="active site" description="Proton donor/acceptor" evidence="3">
    <location>
        <position position="238"/>
    </location>
</feature>
<protein>
    <submittedName>
        <fullName evidence="5">Hydroxypyruvate isomerase</fullName>
        <ecNumber evidence="5">5.3.1.22</ecNumber>
    </submittedName>
</protein>
<name>A0A2P4UI46_9ACTN</name>
<dbReference type="InterPro" id="IPR026040">
    <property type="entry name" value="HyI-like"/>
</dbReference>
<keyword evidence="5" id="KW-0670">Pyruvate</keyword>